<reference evidence="2 3" key="1">
    <citation type="journal article" date="2024" name="BMC Genomics">
        <title>Genome assembly of redclaw crayfish (Cherax quadricarinatus) provides insights into its immune adaptation and hypoxia tolerance.</title>
        <authorList>
            <person name="Liu Z."/>
            <person name="Zheng J."/>
            <person name="Li H."/>
            <person name="Fang K."/>
            <person name="Wang S."/>
            <person name="He J."/>
            <person name="Zhou D."/>
            <person name="Weng S."/>
            <person name="Chi M."/>
            <person name="Gu Z."/>
            <person name="He J."/>
            <person name="Li F."/>
            <person name="Wang M."/>
        </authorList>
    </citation>
    <scope>NUCLEOTIDE SEQUENCE [LARGE SCALE GENOMIC DNA]</scope>
    <source>
        <strain evidence="2">ZL_2023a</strain>
    </source>
</reference>
<feature type="region of interest" description="Disordered" evidence="1">
    <location>
        <begin position="32"/>
        <end position="70"/>
    </location>
</feature>
<feature type="compositionally biased region" description="Basic and acidic residues" evidence="1">
    <location>
        <begin position="59"/>
        <end position="70"/>
    </location>
</feature>
<accession>A0AAW0YEL8</accession>
<name>A0AAW0YEL8_CHEQU</name>
<evidence type="ECO:0000256" key="1">
    <source>
        <dbReference type="SAM" id="MobiDB-lite"/>
    </source>
</evidence>
<gene>
    <name evidence="2" type="ORF">OTU49_017519</name>
</gene>
<evidence type="ECO:0000313" key="2">
    <source>
        <dbReference type="EMBL" id="KAK8750250.1"/>
    </source>
</evidence>
<evidence type="ECO:0000313" key="3">
    <source>
        <dbReference type="Proteomes" id="UP001445076"/>
    </source>
</evidence>
<sequence length="101" mass="11023">MVPIVDAILAELYAGQSDEEETGTEIADLSIHLPHQSQMDLVPAEDTQNSHRKSGSVHVDSEFKNGKVQHETVKKVDKMVEEGVSTGLTTIPPNKSCQALR</sequence>
<dbReference type="EMBL" id="JARKIK010000008">
    <property type="protein sequence ID" value="KAK8750250.1"/>
    <property type="molecule type" value="Genomic_DNA"/>
</dbReference>
<keyword evidence="3" id="KW-1185">Reference proteome</keyword>
<dbReference type="Proteomes" id="UP001445076">
    <property type="component" value="Unassembled WGS sequence"/>
</dbReference>
<protein>
    <submittedName>
        <fullName evidence="2">Uncharacterized protein</fullName>
    </submittedName>
</protein>
<organism evidence="2 3">
    <name type="scientific">Cherax quadricarinatus</name>
    <name type="common">Australian red claw crayfish</name>
    <dbReference type="NCBI Taxonomy" id="27406"/>
    <lineage>
        <taxon>Eukaryota</taxon>
        <taxon>Metazoa</taxon>
        <taxon>Ecdysozoa</taxon>
        <taxon>Arthropoda</taxon>
        <taxon>Crustacea</taxon>
        <taxon>Multicrustacea</taxon>
        <taxon>Malacostraca</taxon>
        <taxon>Eumalacostraca</taxon>
        <taxon>Eucarida</taxon>
        <taxon>Decapoda</taxon>
        <taxon>Pleocyemata</taxon>
        <taxon>Astacidea</taxon>
        <taxon>Parastacoidea</taxon>
        <taxon>Parastacidae</taxon>
        <taxon>Cherax</taxon>
    </lineage>
</organism>
<dbReference type="AlphaFoldDB" id="A0AAW0YEL8"/>
<comment type="caution">
    <text evidence="2">The sequence shown here is derived from an EMBL/GenBank/DDBJ whole genome shotgun (WGS) entry which is preliminary data.</text>
</comment>
<feature type="non-terminal residue" evidence="2">
    <location>
        <position position="101"/>
    </location>
</feature>
<proteinExistence type="predicted"/>